<evidence type="ECO:0000313" key="2">
    <source>
        <dbReference type="Proteomes" id="UP000068164"/>
    </source>
</evidence>
<reference evidence="1 2" key="1">
    <citation type="submission" date="2015-11" db="EMBL/GenBank/DDBJ databases">
        <title>Draft Genome Sequence of the Strain BR 10423 (Rhizobium sp.) isolated from nodules of Mimosa pudica.</title>
        <authorList>
            <person name="Barauna A.C."/>
            <person name="Zilli J.E."/>
            <person name="Simoes-Araujo J.L."/>
            <person name="Reis V.M."/>
            <person name="James E.K."/>
            <person name="Reis F.B.Jr."/>
            <person name="Rouws L.F."/>
            <person name="Passos S.R."/>
            <person name="Gois S.R."/>
        </authorList>
    </citation>
    <scope>NUCLEOTIDE SEQUENCE [LARGE SCALE GENOMIC DNA]</scope>
    <source>
        <strain evidence="1 2">BR10423</strain>
    </source>
</reference>
<proteinExistence type="predicted"/>
<dbReference type="Proteomes" id="UP000068164">
    <property type="component" value="Unassembled WGS sequence"/>
</dbReference>
<comment type="caution">
    <text evidence="1">The sequence shown here is derived from an EMBL/GenBank/DDBJ whole genome shotgun (WGS) entry which is preliminary data.</text>
</comment>
<keyword evidence="2" id="KW-1185">Reference proteome</keyword>
<dbReference type="OrthoDB" id="8370293at2"/>
<sequence>MIYRSETFRELDSKLRGIPEFEAVPLKRFRHKRAFHFYGTLCEVTLVQEREGPFTLFWGDVHFRWDIPLLHGALVEVEREPISIVSANNLKRYRDLHKDTQPHRWPDPQSLEPSA</sequence>
<dbReference type="AlphaFoldDB" id="A0A109JTK8"/>
<name>A0A109JTK8_9HYPH</name>
<organism evidence="1 2">
    <name type="scientific">Rhizobium altiplani</name>
    <dbReference type="NCBI Taxonomy" id="1864509"/>
    <lineage>
        <taxon>Bacteria</taxon>
        <taxon>Pseudomonadati</taxon>
        <taxon>Pseudomonadota</taxon>
        <taxon>Alphaproteobacteria</taxon>
        <taxon>Hyphomicrobiales</taxon>
        <taxon>Rhizobiaceae</taxon>
        <taxon>Rhizobium/Agrobacterium group</taxon>
        <taxon>Rhizobium</taxon>
    </lineage>
</organism>
<dbReference type="EMBL" id="LNCD01000058">
    <property type="protein sequence ID" value="KWV54878.1"/>
    <property type="molecule type" value="Genomic_DNA"/>
</dbReference>
<gene>
    <name evidence="1" type="ORF">AS026_38110</name>
</gene>
<protein>
    <submittedName>
        <fullName evidence="1">Uncharacterized protein</fullName>
    </submittedName>
</protein>
<evidence type="ECO:0000313" key="1">
    <source>
        <dbReference type="EMBL" id="KWV54878.1"/>
    </source>
</evidence>
<accession>A0A109JTK8</accession>